<protein>
    <recommendedName>
        <fullName evidence="4 5">Small ribosomal subunit protein uS8</fullName>
    </recommendedName>
</protein>
<dbReference type="Gene3D" id="3.30.1490.10">
    <property type="match status" value="1"/>
</dbReference>
<evidence type="ECO:0000256" key="3">
    <source>
        <dbReference type="ARBA" id="ARBA00023274"/>
    </source>
</evidence>
<evidence type="ECO:0000256" key="4">
    <source>
        <dbReference type="ARBA" id="ARBA00035258"/>
    </source>
</evidence>
<dbReference type="InterPro" id="IPR035987">
    <property type="entry name" value="Ribosomal_uS8_sf"/>
</dbReference>
<keyword evidence="5" id="KW-0694">RNA-binding</keyword>
<dbReference type="NCBIfam" id="NF001109">
    <property type="entry name" value="PRK00136.1"/>
    <property type="match status" value="1"/>
</dbReference>
<dbReference type="SUPFAM" id="SSF56047">
    <property type="entry name" value="Ribosomal protein S8"/>
    <property type="match status" value="1"/>
</dbReference>
<dbReference type="Pfam" id="PF00410">
    <property type="entry name" value="Ribosomal_S8"/>
    <property type="match status" value="1"/>
</dbReference>
<evidence type="ECO:0000256" key="1">
    <source>
        <dbReference type="ARBA" id="ARBA00006471"/>
    </source>
</evidence>
<keyword evidence="3 5" id="KW-0687">Ribonucleoprotein</keyword>
<accession>A0ABS5BIK4</accession>
<reference evidence="7" key="1">
    <citation type="submission" date="2019-10" db="EMBL/GenBank/DDBJ databases">
        <title>Whole Genome Sequencing and Characterization of Texas Phoenix Palm Decline Phytoplasma Belongs to Lethal Yellowing (16SrIV) Group.</title>
        <authorList>
            <person name="Bao M."/>
        </authorList>
    </citation>
    <scope>NUCLEOTIDE SEQUENCE [LARGE SCALE GENOMIC DNA]</scope>
    <source>
        <strain evidence="7">ACPD</strain>
    </source>
</reference>
<dbReference type="EMBL" id="VBRA02000009">
    <property type="protein sequence ID" value="MBP3059405.1"/>
    <property type="molecule type" value="Genomic_DNA"/>
</dbReference>
<evidence type="ECO:0000313" key="7">
    <source>
        <dbReference type="EMBL" id="MBP3059405.1"/>
    </source>
</evidence>
<dbReference type="GO" id="GO:0005840">
    <property type="term" value="C:ribosome"/>
    <property type="evidence" value="ECO:0007669"/>
    <property type="project" value="UniProtKB-KW"/>
</dbReference>
<keyword evidence="5" id="KW-0699">rRNA-binding</keyword>
<evidence type="ECO:0000256" key="5">
    <source>
        <dbReference type="HAMAP-Rule" id="MF_01302"/>
    </source>
</evidence>
<name>A0ABS5BIK4_9MOLU</name>
<sequence>MMSNNPIAAMLTKIRNANFMFHEKVSVSLSKIKLKIIEALKKEGFIKDFQVLYLDKKSKNKKVIIVYLKYDNVTKERVIIGLKRVSKYVSLKKIPKVSNGLGIALISTSKGILTDHEARLNKVGGEVLAYIW</sequence>
<dbReference type="Proteomes" id="UP001192346">
    <property type="component" value="Unassembled WGS sequence"/>
</dbReference>
<evidence type="ECO:0000256" key="2">
    <source>
        <dbReference type="ARBA" id="ARBA00022980"/>
    </source>
</evidence>
<keyword evidence="8" id="KW-1185">Reference proteome</keyword>
<proteinExistence type="inferred from homology"/>
<comment type="function">
    <text evidence="5">One of the primary rRNA binding proteins, it binds directly to 16S rRNA central domain where it helps coordinate assembly of the platform of the 30S subunit.</text>
</comment>
<dbReference type="HAMAP" id="MF_01302_B">
    <property type="entry name" value="Ribosomal_uS8_B"/>
    <property type="match status" value="1"/>
</dbReference>
<dbReference type="InterPro" id="IPR047863">
    <property type="entry name" value="Ribosomal_uS8_CS"/>
</dbReference>
<gene>
    <name evidence="5 7" type="primary">rpsH</name>
    <name evidence="7" type="ORF">FEF22_001225</name>
</gene>
<dbReference type="PANTHER" id="PTHR11758">
    <property type="entry name" value="40S RIBOSOMAL PROTEIN S15A"/>
    <property type="match status" value="1"/>
</dbReference>
<comment type="similarity">
    <text evidence="1 5 6">Belongs to the universal ribosomal protein uS8 family.</text>
</comment>
<evidence type="ECO:0000256" key="6">
    <source>
        <dbReference type="RuleBase" id="RU003660"/>
    </source>
</evidence>
<dbReference type="Gene3D" id="3.30.1370.30">
    <property type="match status" value="1"/>
</dbReference>
<dbReference type="PROSITE" id="PS00053">
    <property type="entry name" value="RIBOSOMAL_S8"/>
    <property type="match status" value="1"/>
</dbReference>
<dbReference type="InterPro" id="IPR000630">
    <property type="entry name" value="Ribosomal_uS8"/>
</dbReference>
<comment type="subunit">
    <text evidence="5">Part of the 30S ribosomal subunit. Contacts proteins S5 and S12.</text>
</comment>
<organism evidence="7 8">
    <name type="scientific">Texas Phoenix palm phytoplasma</name>
    <dbReference type="NCBI Taxonomy" id="176709"/>
    <lineage>
        <taxon>Bacteria</taxon>
        <taxon>Bacillati</taxon>
        <taxon>Mycoplasmatota</taxon>
        <taxon>Mollicutes</taxon>
        <taxon>Acholeplasmatales</taxon>
        <taxon>Acholeplasmataceae</taxon>
        <taxon>Candidatus Phytoplasma</taxon>
        <taxon>16SrIV (Coconut lethal yellows group)</taxon>
    </lineage>
</organism>
<keyword evidence="2 5" id="KW-0689">Ribosomal protein</keyword>
<dbReference type="RefSeq" id="WP_138107952.1">
    <property type="nucleotide sequence ID" value="NZ_VBRA02000009.1"/>
</dbReference>
<comment type="caution">
    <text evidence="7">The sequence shown here is derived from an EMBL/GenBank/DDBJ whole genome shotgun (WGS) entry which is preliminary data.</text>
</comment>
<evidence type="ECO:0000313" key="8">
    <source>
        <dbReference type="Proteomes" id="UP001192346"/>
    </source>
</evidence>